<keyword evidence="2" id="KW-1185">Reference proteome</keyword>
<protein>
    <submittedName>
        <fullName evidence="1">Uncharacterized protein</fullName>
    </submittedName>
</protein>
<organism evidence="1 2">
    <name type="scientific">Coptis chinensis</name>
    <dbReference type="NCBI Taxonomy" id="261450"/>
    <lineage>
        <taxon>Eukaryota</taxon>
        <taxon>Viridiplantae</taxon>
        <taxon>Streptophyta</taxon>
        <taxon>Embryophyta</taxon>
        <taxon>Tracheophyta</taxon>
        <taxon>Spermatophyta</taxon>
        <taxon>Magnoliopsida</taxon>
        <taxon>Ranunculales</taxon>
        <taxon>Ranunculaceae</taxon>
        <taxon>Coptidoideae</taxon>
        <taxon>Coptis</taxon>
    </lineage>
</organism>
<dbReference type="PANTHER" id="PTHR34212">
    <property type="entry name" value="OS02G0104200 PROTEIN"/>
    <property type="match status" value="1"/>
</dbReference>
<dbReference type="AlphaFoldDB" id="A0A835IER2"/>
<sequence length="101" mass="11111">MGGRKAGPGNQGYTRYSLEGLGRVSDAYGGMSCKWNDWGFGSWSLSQDIFGKERHAPYFEERIRGTTEISAGLIAAQAVSSLQIAEDAHAESILINRMLRR</sequence>
<evidence type="ECO:0000313" key="2">
    <source>
        <dbReference type="Proteomes" id="UP000631114"/>
    </source>
</evidence>
<dbReference type="EMBL" id="JADFTS010000003">
    <property type="protein sequence ID" value="KAF9615574.1"/>
    <property type="molecule type" value="Genomic_DNA"/>
</dbReference>
<name>A0A835IER2_9MAGN</name>
<dbReference type="Proteomes" id="UP000631114">
    <property type="component" value="Unassembled WGS sequence"/>
</dbReference>
<comment type="caution">
    <text evidence="1">The sequence shown here is derived from an EMBL/GenBank/DDBJ whole genome shotgun (WGS) entry which is preliminary data.</text>
</comment>
<accession>A0A835IER2</accession>
<reference evidence="1 2" key="1">
    <citation type="submission" date="2020-10" db="EMBL/GenBank/DDBJ databases">
        <title>The Coptis chinensis genome and diversification of protoberbering-type alkaloids.</title>
        <authorList>
            <person name="Wang B."/>
            <person name="Shu S."/>
            <person name="Song C."/>
            <person name="Liu Y."/>
        </authorList>
    </citation>
    <scope>NUCLEOTIDE SEQUENCE [LARGE SCALE GENOMIC DNA]</scope>
    <source>
        <strain evidence="1">HL-2020</strain>
        <tissue evidence="1">Leaf</tissue>
    </source>
</reference>
<evidence type="ECO:0000313" key="1">
    <source>
        <dbReference type="EMBL" id="KAF9615574.1"/>
    </source>
</evidence>
<dbReference type="OrthoDB" id="1939301at2759"/>
<dbReference type="PANTHER" id="PTHR34212:SF1">
    <property type="entry name" value="OS06G0106900 PROTEIN"/>
    <property type="match status" value="1"/>
</dbReference>
<proteinExistence type="predicted"/>
<gene>
    <name evidence="1" type="ORF">IFM89_024663</name>
</gene>